<dbReference type="STRING" id="65489.A0A0D3HNG3"/>
<dbReference type="GO" id="GO:0009626">
    <property type="term" value="P:plant-type hypersensitive response"/>
    <property type="evidence" value="ECO:0007669"/>
    <property type="project" value="UniProtKB-ARBA"/>
</dbReference>
<feature type="domain" description="NB-ARC" evidence="7">
    <location>
        <begin position="192"/>
        <end position="341"/>
    </location>
</feature>
<dbReference type="GO" id="GO:0043531">
    <property type="term" value="F:ADP binding"/>
    <property type="evidence" value="ECO:0007669"/>
    <property type="project" value="InterPro"/>
</dbReference>
<dbReference type="Gene3D" id="1.10.10.10">
    <property type="entry name" value="Winged helix-like DNA-binding domain superfamily/Winged helix DNA-binding domain"/>
    <property type="match status" value="1"/>
</dbReference>
<keyword evidence="4" id="KW-0547">Nucleotide-binding</keyword>
<dbReference type="GO" id="GO:0042742">
    <property type="term" value="P:defense response to bacterium"/>
    <property type="evidence" value="ECO:0007669"/>
    <property type="project" value="UniProtKB-ARBA"/>
</dbReference>
<dbReference type="Proteomes" id="UP000026960">
    <property type="component" value="Chromosome 11"/>
</dbReference>
<accession>A0A0D3HNG3</accession>
<dbReference type="InterPro" id="IPR032675">
    <property type="entry name" value="LRR_dom_sf"/>
</dbReference>
<dbReference type="FunFam" id="1.10.10.10:FF:000322">
    <property type="entry name" value="Probable disease resistance protein At1g63360"/>
    <property type="match status" value="1"/>
</dbReference>
<protein>
    <recommendedName>
        <fullName evidence="13">AAA+ ATPase domain-containing protein</fullName>
    </recommendedName>
</protein>
<dbReference type="InterPro" id="IPR036388">
    <property type="entry name" value="WH-like_DNA-bd_sf"/>
</dbReference>
<dbReference type="eggNOG" id="KOG4658">
    <property type="taxonomic scope" value="Eukaryota"/>
</dbReference>
<keyword evidence="3" id="KW-0677">Repeat</keyword>
<evidence type="ECO:0000313" key="11">
    <source>
        <dbReference type="EnsemblPlants" id="OBART11G18280.1"/>
    </source>
</evidence>
<dbReference type="SUPFAM" id="SSF52058">
    <property type="entry name" value="L domain-like"/>
    <property type="match status" value="1"/>
</dbReference>
<dbReference type="CDD" id="cd14798">
    <property type="entry name" value="RX-CC_like"/>
    <property type="match status" value="1"/>
</dbReference>
<dbReference type="Gene3D" id="3.80.10.10">
    <property type="entry name" value="Ribonuclease Inhibitor"/>
    <property type="match status" value="1"/>
</dbReference>
<proteinExistence type="inferred from homology"/>
<evidence type="ECO:0000256" key="1">
    <source>
        <dbReference type="ARBA" id="ARBA00008894"/>
    </source>
</evidence>
<dbReference type="InterPro" id="IPR055414">
    <property type="entry name" value="LRR_R13L4/SHOC2-like"/>
</dbReference>
<dbReference type="Pfam" id="PF18052">
    <property type="entry name" value="Rx_N"/>
    <property type="match status" value="1"/>
</dbReference>
<dbReference type="SUPFAM" id="SSF52540">
    <property type="entry name" value="P-loop containing nucleoside triphosphate hydrolases"/>
    <property type="match status" value="1"/>
</dbReference>
<dbReference type="InterPro" id="IPR042197">
    <property type="entry name" value="Apaf_helical"/>
</dbReference>
<dbReference type="FunFam" id="3.40.50.300:FF:001091">
    <property type="entry name" value="Probable disease resistance protein At1g61300"/>
    <property type="match status" value="1"/>
</dbReference>
<dbReference type="Pfam" id="PF23598">
    <property type="entry name" value="LRR_14"/>
    <property type="match status" value="1"/>
</dbReference>
<dbReference type="InterPro" id="IPR058922">
    <property type="entry name" value="WHD_DRP"/>
</dbReference>
<sequence>MEAASACTRPIMNSLLSKLSNMLSDMCDRLMRVHEDIEFIRRELGAMNDQLQSLADEEELDPQRKGWRDRVRELVYDADDCIDAFIIHQLQHGRGDDADAGGIIHKILDEMKNLKARYQIASQIQKLKSRVAEESERCKRWPIPSPNSSALVKVDPRLAALYVEANRLVGIDSPREKLIELLMAERRDDGKAQGIKVVSIVGFGGLGKTTLANQVYNKIKGRYDCSVLVSVSQTPNLPNVLRSILKGVRSHTYGVSDDDDEQQLIDRLREYLKDKRYLVVLDDVWSIEDWNIIKCGFLENNYSNGVMTTTRNESLAVACCQEYNGQVYRIKPLNELDAKMLFLRRTFGSEDACPEQLKDNAKYILKKCGGVPLAIISVASLLASQEVVSKEKWDYIQNSLRFELEENSSLQWMKHVLNLSYNNLPHALRPCLLYLGMFPEDSVIKKDDLVRQWIAEGFISDKYSRDLEEVAESYFNDLANRSMIQLTEFSEGRKCRVHDLMLDFIVSKSIDENFLTIVHGEENTKGLLKAHRVSLQFNSRQEDSFFESWSGDEYILEPERMGLMHVRSLSFHGYVDSMPYLLTLKVLRVVDLMGYVSDDLDLTSICSLHRLRYLRIRRVECKLPRQIQSLQHLKTLELGQHVDIPSDISHLSSLQHLVISKNTLLPDGIGKMTAIRTLKVFNLWKNSERNIQDLGSLTNLRELKVYCSNDSGSFEDERQRKVDLLLSSLDNRGSCKNLRYLCFSKYSDDFIYTPDAFVSWSPPLSLQRLHMFPCPFYTVPEWIAQLSELTSLELNFEPMNPTDYGRGFEILTGLRYLVHLILRVQRVNLDRNIIFSSTAFPVLTCFGFSCRGPYLTFEQGALPKLQKLDIFTGVISATYAAEECRALVGIEHLQGLEQVNVGLACWHHWPHEVKEAEDALRSAIKRNPRDPNIQIRQYGDTEDMLQDHEWTMTNVDKWTMMHSEAMFLTC</sequence>
<dbReference type="EnsemblPlants" id="OBART11G18280.1">
    <property type="protein sequence ID" value="OBART11G18280.1"/>
    <property type="gene ID" value="OBART11G18280"/>
</dbReference>
<dbReference type="InterPro" id="IPR044974">
    <property type="entry name" value="Disease_R_plants"/>
</dbReference>
<dbReference type="InterPro" id="IPR002182">
    <property type="entry name" value="NB-ARC"/>
</dbReference>
<evidence type="ECO:0000256" key="2">
    <source>
        <dbReference type="ARBA" id="ARBA00022614"/>
    </source>
</evidence>
<keyword evidence="5" id="KW-0611">Plant defense</keyword>
<dbReference type="InterPro" id="IPR038005">
    <property type="entry name" value="RX-like_CC"/>
</dbReference>
<dbReference type="InterPro" id="IPR027417">
    <property type="entry name" value="P-loop_NTPase"/>
</dbReference>
<name>A0A0D3HNG3_9ORYZ</name>
<feature type="domain" description="Disease resistance R13L4/SHOC-2-like LRR" evidence="10">
    <location>
        <begin position="565"/>
        <end position="933"/>
    </location>
</feature>
<dbReference type="Gramene" id="OBART11G18280.1">
    <property type="protein sequence ID" value="OBART11G18280.1"/>
    <property type="gene ID" value="OBART11G18280"/>
</dbReference>
<evidence type="ECO:0000256" key="3">
    <source>
        <dbReference type="ARBA" id="ARBA00022737"/>
    </source>
</evidence>
<evidence type="ECO:0000259" key="8">
    <source>
        <dbReference type="Pfam" id="PF18052"/>
    </source>
</evidence>
<dbReference type="GO" id="GO:0002758">
    <property type="term" value="P:innate immune response-activating signaling pathway"/>
    <property type="evidence" value="ECO:0007669"/>
    <property type="project" value="UniProtKB-ARBA"/>
</dbReference>
<dbReference type="PANTHER" id="PTHR23155:SF999">
    <property type="entry name" value="NB-ARC DOMAIN CONTAINING PROTEIN, EXPRESSED"/>
    <property type="match status" value="1"/>
</dbReference>
<dbReference type="HOGENOM" id="CLU_000837_25_0_1"/>
<evidence type="ECO:0008006" key="13">
    <source>
        <dbReference type="Google" id="ProtNLM"/>
    </source>
</evidence>
<organism evidence="11">
    <name type="scientific">Oryza barthii</name>
    <dbReference type="NCBI Taxonomy" id="65489"/>
    <lineage>
        <taxon>Eukaryota</taxon>
        <taxon>Viridiplantae</taxon>
        <taxon>Streptophyta</taxon>
        <taxon>Embryophyta</taxon>
        <taxon>Tracheophyta</taxon>
        <taxon>Spermatophyta</taxon>
        <taxon>Magnoliopsida</taxon>
        <taxon>Liliopsida</taxon>
        <taxon>Poales</taxon>
        <taxon>Poaceae</taxon>
        <taxon>BOP clade</taxon>
        <taxon>Oryzoideae</taxon>
        <taxon>Oryzeae</taxon>
        <taxon>Oryzinae</taxon>
        <taxon>Oryza</taxon>
    </lineage>
</organism>
<evidence type="ECO:0000259" key="10">
    <source>
        <dbReference type="Pfam" id="PF23598"/>
    </source>
</evidence>
<keyword evidence="2" id="KW-0433">Leucine-rich repeat</keyword>
<reference evidence="11" key="2">
    <citation type="submission" date="2015-03" db="UniProtKB">
        <authorList>
            <consortium name="EnsemblPlants"/>
        </authorList>
    </citation>
    <scope>IDENTIFICATION</scope>
</reference>
<dbReference type="PaxDb" id="65489-OBART11G18280.1"/>
<keyword evidence="6" id="KW-0175">Coiled coil</keyword>
<evidence type="ECO:0000259" key="9">
    <source>
        <dbReference type="Pfam" id="PF23559"/>
    </source>
</evidence>
<dbReference type="PRINTS" id="PR00364">
    <property type="entry name" value="DISEASERSIST"/>
</dbReference>
<keyword evidence="12" id="KW-1185">Reference proteome</keyword>
<dbReference type="Pfam" id="PF23559">
    <property type="entry name" value="WHD_DRP"/>
    <property type="match status" value="1"/>
</dbReference>
<comment type="similarity">
    <text evidence="1">Belongs to the disease resistance NB-LRR family.</text>
</comment>
<dbReference type="Gene3D" id="3.40.50.300">
    <property type="entry name" value="P-loop containing nucleotide triphosphate hydrolases"/>
    <property type="match status" value="1"/>
</dbReference>
<evidence type="ECO:0000256" key="5">
    <source>
        <dbReference type="ARBA" id="ARBA00022821"/>
    </source>
</evidence>
<evidence type="ECO:0000256" key="4">
    <source>
        <dbReference type="ARBA" id="ARBA00022741"/>
    </source>
</evidence>
<dbReference type="Gene3D" id="1.20.5.4130">
    <property type="match status" value="1"/>
</dbReference>
<dbReference type="InterPro" id="IPR041118">
    <property type="entry name" value="Rx_N"/>
</dbReference>
<evidence type="ECO:0000313" key="12">
    <source>
        <dbReference type="Proteomes" id="UP000026960"/>
    </source>
</evidence>
<evidence type="ECO:0000256" key="6">
    <source>
        <dbReference type="ARBA" id="ARBA00023054"/>
    </source>
</evidence>
<dbReference type="AlphaFoldDB" id="A0A0D3HNG3"/>
<reference evidence="11" key="1">
    <citation type="journal article" date="2009" name="Rice">
        <title>De Novo Next Generation Sequencing of Plant Genomes.</title>
        <authorList>
            <person name="Rounsley S."/>
            <person name="Marri P.R."/>
            <person name="Yu Y."/>
            <person name="He R."/>
            <person name="Sisneros N."/>
            <person name="Goicoechea J.L."/>
            <person name="Lee S.J."/>
            <person name="Angelova A."/>
            <person name="Kudrna D."/>
            <person name="Luo M."/>
            <person name="Affourtit J."/>
            <person name="Desany B."/>
            <person name="Knight J."/>
            <person name="Niazi F."/>
            <person name="Egholm M."/>
            <person name="Wing R.A."/>
        </authorList>
    </citation>
    <scope>NUCLEOTIDE SEQUENCE [LARGE SCALE GENOMIC DNA]</scope>
    <source>
        <strain evidence="11">cv. IRGC 105608</strain>
    </source>
</reference>
<dbReference type="Pfam" id="PF00931">
    <property type="entry name" value="NB-ARC"/>
    <property type="match status" value="1"/>
</dbReference>
<feature type="domain" description="Disease resistance N-terminal" evidence="8">
    <location>
        <begin position="11"/>
        <end position="93"/>
    </location>
</feature>
<evidence type="ECO:0000259" key="7">
    <source>
        <dbReference type="Pfam" id="PF00931"/>
    </source>
</evidence>
<dbReference type="Gene3D" id="1.10.8.430">
    <property type="entry name" value="Helical domain of apoptotic protease-activating factors"/>
    <property type="match status" value="1"/>
</dbReference>
<dbReference type="PANTHER" id="PTHR23155">
    <property type="entry name" value="DISEASE RESISTANCE PROTEIN RP"/>
    <property type="match status" value="1"/>
</dbReference>
<feature type="domain" description="Disease resistance protein winged helix" evidence="9">
    <location>
        <begin position="437"/>
        <end position="505"/>
    </location>
</feature>